<evidence type="ECO:0000259" key="1">
    <source>
        <dbReference type="Pfam" id="PF07687"/>
    </source>
</evidence>
<feature type="domain" description="Peptidase M20 dimerisation" evidence="1">
    <location>
        <begin position="204"/>
        <end position="291"/>
    </location>
</feature>
<dbReference type="PRINTS" id="PR00934">
    <property type="entry name" value="XHISDIPTASE"/>
</dbReference>
<dbReference type="InterPro" id="IPR001160">
    <property type="entry name" value="Peptidase_M20C"/>
</dbReference>
<dbReference type="Pfam" id="PF01546">
    <property type="entry name" value="Peptidase_M20"/>
    <property type="match status" value="1"/>
</dbReference>
<dbReference type="PANTHER" id="PTHR43501">
    <property type="entry name" value="CYTOSOL NON-SPECIFIC DIPEPTIDASE"/>
    <property type="match status" value="1"/>
</dbReference>
<keyword evidence="2" id="KW-0378">Hydrolase</keyword>
<dbReference type="Pfam" id="PF07687">
    <property type="entry name" value="M20_dimer"/>
    <property type="match status" value="1"/>
</dbReference>
<organism evidence="2 3">
    <name type="scientific">Pectinatus haikarae</name>
    <dbReference type="NCBI Taxonomy" id="349096"/>
    <lineage>
        <taxon>Bacteria</taxon>
        <taxon>Bacillati</taxon>
        <taxon>Bacillota</taxon>
        <taxon>Negativicutes</taxon>
        <taxon>Selenomonadales</taxon>
        <taxon>Selenomonadaceae</taxon>
        <taxon>Pectinatus</taxon>
    </lineage>
</organism>
<dbReference type="SUPFAM" id="SSF53187">
    <property type="entry name" value="Zn-dependent exopeptidases"/>
    <property type="match status" value="1"/>
</dbReference>
<keyword evidence="2" id="KW-0224">Dipeptidase</keyword>
<evidence type="ECO:0000313" key="2">
    <source>
        <dbReference type="EMBL" id="MDQ0203429.1"/>
    </source>
</evidence>
<dbReference type="PANTHER" id="PTHR43501:SF1">
    <property type="entry name" value="CYTOSOL NON-SPECIFIC DIPEPTIDASE"/>
    <property type="match status" value="1"/>
</dbReference>
<dbReference type="EMBL" id="JAUSUE010000006">
    <property type="protein sequence ID" value="MDQ0203429.1"/>
    <property type="molecule type" value="Genomic_DNA"/>
</dbReference>
<dbReference type="NCBIfam" id="TIGR01893">
    <property type="entry name" value="aa-his-dipept"/>
    <property type="match status" value="1"/>
</dbReference>
<protein>
    <submittedName>
        <fullName evidence="2">Dipeptidase D</fullName>
        <ecNumber evidence="2">3.4.13.-</ecNumber>
    </submittedName>
</protein>
<reference evidence="2 3" key="1">
    <citation type="submission" date="2023-07" db="EMBL/GenBank/DDBJ databases">
        <title>Genomic Encyclopedia of Type Strains, Phase IV (KMG-IV): sequencing the most valuable type-strain genomes for metagenomic binning, comparative biology and taxonomic classification.</title>
        <authorList>
            <person name="Goeker M."/>
        </authorList>
    </citation>
    <scope>NUCLEOTIDE SEQUENCE [LARGE SCALE GENOMIC DNA]</scope>
    <source>
        <strain evidence="2 3">DSM 16980</strain>
    </source>
</reference>
<keyword evidence="2" id="KW-0645">Protease</keyword>
<dbReference type="RefSeq" id="WP_307223472.1">
    <property type="nucleotide sequence ID" value="NZ_CP116940.1"/>
</dbReference>
<dbReference type="PIRSF" id="PIRSF016599">
    <property type="entry name" value="Xaa-His_dipept"/>
    <property type="match status" value="1"/>
</dbReference>
<accession>A0ABT9Y8F2</accession>
<dbReference type="GO" id="GO:0016805">
    <property type="term" value="F:dipeptidase activity"/>
    <property type="evidence" value="ECO:0007669"/>
    <property type="project" value="UniProtKB-KW"/>
</dbReference>
<dbReference type="InterPro" id="IPR002933">
    <property type="entry name" value="Peptidase_M20"/>
</dbReference>
<proteinExistence type="predicted"/>
<dbReference type="Proteomes" id="UP001239167">
    <property type="component" value="Unassembled WGS sequence"/>
</dbReference>
<comment type="caution">
    <text evidence="2">The sequence shown here is derived from an EMBL/GenBank/DDBJ whole genome shotgun (WGS) entry which is preliminary data.</text>
</comment>
<dbReference type="Gene3D" id="3.40.630.10">
    <property type="entry name" value="Zn peptidases"/>
    <property type="match status" value="2"/>
</dbReference>
<sequence length="489" mass="53532">MAENIILEKVLKEFGELAKIPRPSGHEKNVSDYIVTRLKSMGLVVYQDKYNNVIAEKKAADGFANVPLVMLQSHMDMVCIAEEGITYDPLHDPIKIKNDGKFLSAEGTSLGADDGIGIASIFYLLAQNFKHGPLRAVFTVDEEQGMTGARGLDKKYLQDVSYIINCDSEDYDVVTIASAGSVRVSFEKNIRFGQPREDFHSAHIGIKNLLGGHSGTEINKNRCNAIKMLALVLCSLYEERIDFALAEIKGGRADNAIASEAFADIVYNADHEGKIKMILERQEKEFGEVYGAIEKNAKFIFEETAMPPAVIVEEDAKALIALLCVLHSGVYAMSQTVNALPELSANIGRLGVADNKVSVRLLARSATNANLSFIKTAYRNLSEMSGFTAVFAPTSPAWKGNPDSALAGIAAEIFKEQNNKPMRLEFIHGGLECNYFADKKSDADIISIGPNNIDIHTPQEKLQLDTVVPQILLMMEIVSRIAGNGRKAV</sequence>
<name>A0ABT9Y8F2_9FIRM</name>
<dbReference type="InterPro" id="IPR011650">
    <property type="entry name" value="Peptidase_M20_dimer"/>
</dbReference>
<dbReference type="EC" id="3.4.13.-" evidence="2"/>
<evidence type="ECO:0000313" key="3">
    <source>
        <dbReference type="Proteomes" id="UP001239167"/>
    </source>
</evidence>
<gene>
    <name evidence="2" type="ORF">J2S01_001145</name>
</gene>
<keyword evidence="3" id="KW-1185">Reference proteome</keyword>